<accession>A0A1G8K9A3</accession>
<dbReference type="PANTHER" id="PTHR33362">
    <property type="entry name" value="SIALIC ACID TRAP TRANSPORTER PERMEASE PROTEIN SIAT-RELATED"/>
    <property type="match status" value="1"/>
</dbReference>
<dbReference type="NCBIfam" id="TIGR00786">
    <property type="entry name" value="dctM"/>
    <property type="match status" value="1"/>
</dbReference>
<keyword evidence="3 7" id="KW-0997">Cell inner membrane</keyword>
<evidence type="ECO:0000256" key="7">
    <source>
        <dbReference type="RuleBase" id="RU369079"/>
    </source>
</evidence>
<dbReference type="EMBL" id="FNEJ01000004">
    <property type="protein sequence ID" value="SDI40012.1"/>
    <property type="molecule type" value="Genomic_DNA"/>
</dbReference>
<evidence type="ECO:0000256" key="6">
    <source>
        <dbReference type="ARBA" id="ARBA00023136"/>
    </source>
</evidence>
<evidence type="ECO:0000256" key="2">
    <source>
        <dbReference type="ARBA" id="ARBA00022475"/>
    </source>
</evidence>
<name>A0A1G8K9A3_9RHOB</name>
<comment type="subcellular location">
    <subcellularLocation>
        <location evidence="1 7">Cell inner membrane</location>
        <topology evidence="1 7">Multi-pass membrane protein</topology>
    </subcellularLocation>
</comment>
<comment type="function">
    <text evidence="7">Part of the tripartite ATP-independent periplasmic (TRAP) transport system.</text>
</comment>
<keyword evidence="10" id="KW-1185">Reference proteome</keyword>
<feature type="transmembrane region" description="Helical" evidence="7">
    <location>
        <begin position="55"/>
        <end position="73"/>
    </location>
</feature>
<evidence type="ECO:0000259" key="8">
    <source>
        <dbReference type="Pfam" id="PF06808"/>
    </source>
</evidence>
<feature type="domain" description="TRAP C4-dicarboxylate transport system permease DctM subunit" evidence="8">
    <location>
        <begin position="12"/>
        <end position="421"/>
    </location>
</feature>
<feature type="transmembrane region" description="Helical" evidence="7">
    <location>
        <begin position="246"/>
        <end position="264"/>
    </location>
</feature>
<reference evidence="9 10" key="1">
    <citation type="submission" date="2016-10" db="EMBL/GenBank/DDBJ databases">
        <authorList>
            <person name="de Groot N.N."/>
        </authorList>
    </citation>
    <scope>NUCLEOTIDE SEQUENCE [LARGE SCALE GENOMIC DNA]</scope>
    <source>
        <strain evidence="9 10">DSM 26424</strain>
    </source>
</reference>
<dbReference type="GO" id="GO:0022857">
    <property type="term" value="F:transmembrane transporter activity"/>
    <property type="evidence" value="ECO:0007669"/>
    <property type="project" value="UniProtKB-UniRule"/>
</dbReference>
<dbReference type="RefSeq" id="WP_207543562.1">
    <property type="nucleotide sequence ID" value="NZ_FNEJ01000004.1"/>
</dbReference>
<proteinExistence type="inferred from homology"/>
<dbReference type="PANTHER" id="PTHR33362:SF2">
    <property type="entry name" value="TRAP TRANSPORTER LARGE PERMEASE PROTEIN"/>
    <property type="match status" value="1"/>
</dbReference>
<organism evidence="9 10">
    <name type="scientific">Salipiger marinus</name>
    <dbReference type="NCBI Taxonomy" id="555512"/>
    <lineage>
        <taxon>Bacteria</taxon>
        <taxon>Pseudomonadati</taxon>
        <taxon>Pseudomonadota</taxon>
        <taxon>Alphaproteobacteria</taxon>
        <taxon>Rhodobacterales</taxon>
        <taxon>Roseobacteraceae</taxon>
        <taxon>Salipiger</taxon>
    </lineage>
</organism>
<keyword evidence="4 7" id="KW-0812">Transmembrane</keyword>
<dbReference type="InterPro" id="IPR010656">
    <property type="entry name" value="DctM"/>
</dbReference>
<evidence type="ECO:0000256" key="1">
    <source>
        <dbReference type="ARBA" id="ARBA00004429"/>
    </source>
</evidence>
<evidence type="ECO:0000313" key="9">
    <source>
        <dbReference type="EMBL" id="SDI40012.1"/>
    </source>
</evidence>
<keyword evidence="5 7" id="KW-1133">Transmembrane helix</keyword>
<dbReference type="AlphaFoldDB" id="A0A1G8K9A3"/>
<comment type="caution">
    <text evidence="7">Lacks conserved residue(s) required for the propagation of feature annotation.</text>
</comment>
<evidence type="ECO:0000256" key="4">
    <source>
        <dbReference type="ARBA" id="ARBA00022692"/>
    </source>
</evidence>
<feature type="transmembrane region" description="Helical" evidence="7">
    <location>
        <begin position="218"/>
        <end position="240"/>
    </location>
</feature>
<dbReference type="PIRSF" id="PIRSF006066">
    <property type="entry name" value="HI0050"/>
    <property type="match status" value="1"/>
</dbReference>
<feature type="transmembrane region" description="Helical" evidence="7">
    <location>
        <begin position="5"/>
        <end position="21"/>
    </location>
</feature>
<sequence length="430" mass="45447">MSVDWIGITLLLGGFLGLMLLRVPIAFALGLASLATALHLGLPLLLVAQRMINGLNSFTFLAVPFFILVGNIMTEGGISDKLVKLADVLVGRLRGGLAHGNVVASTMFGGISGSSVADVASIGSFLIPAMTKAGYPQGYSVSVTITSSVQGVLIPPSQNMIFYALAAGGLPISTLFLAGYVPGFLLGASLMVICAIMAKRHRHPMGQRYDLRSGMKALADAAIGLFTIVIIIGGILSGIFTATESAAIAVVYALLVTLFWYRSLDRVAVSRIFTTTLTTLAMVTAIIMTSSVFGFLLSYLRIPALLAEGIFFISENKIFVLLAINLLLLVLGMLMDMGVLILLLTPILLPIVTKVGVDPIHFGVMMILNLGIGLCTPPVGTSLIVGCGIARIRMGAAVRQMWPFYAAMIVVLLLVTYVPALTMTLPALMR</sequence>
<keyword evidence="7" id="KW-0813">Transport</keyword>
<evidence type="ECO:0000256" key="5">
    <source>
        <dbReference type="ARBA" id="ARBA00022989"/>
    </source>
</evidence>
<dbReference type="Pfam" id="PF06808">
    <property type="entry name" value="DctM"/>
    <property type="match status" value="1"/>
</dbReference>
<feature type="transmembrane region" description="Helical" evidence="7">
    <location>
        <begin position="175"/>
        <end position="198"/>
    </location>
</feature>
<dbReference type="GO" id="GO:0005886">
    <property type="term" value="C:plasma membrane"/>
    <property type="evidence" value="ECO:0007669"/>
    <property type="project" value="UniProtKB-SubCell"/>
</dbReference>
<feature type="transmembrane region" description="Helical" evidence="7">
    <location>
        <begin position="319"/>
        <end position="352"/>
    </location>
</feature>
<feature type="transmembrane region" description="Helical" evidence="7">
    <location>
        <begin position="364"/>
        <end position="392"/>
    </location>
</feature>
<dbReference type="STRING" id="555512.SAMN04487993_1004103"/>
<gene>
    <name evidence="9" type="ORF">SAMN04487993_1004103</name>
</gene>
<feature type="transmembrane region" description="Helical" evidence="7">
    <location>
        <begin position="276"/>
        <end position="299"/>
    </location>
</feature>
<comment type="similarity">
    <text evidence="7">Belongs to the TRAP transporter large permease family.</text>
</comment>
<dbReference type="Proteomes" id="UP000199093">
    <property type="component" value="Unassembled WGS sequence"/>
</dbReference>
<evidence type="ECO:0000256" key="3">
    <source>
        <dbReference type="ARBA" id="ARBA00022519"/>
    </source>
</evidence>
<protein>
    <recommendedName>
        <fullName evidence="7">TRAP transporter large permease protein</fullName>
    </recommendedName>
</protein>
<feature type="transmembrane region" description="Helical" evidence="7">
    <location>
        <begin position="27"/>
        <end position="48"/>
    </location>
</feature>
<evidence type="ECO:0000313" key="10">
    <source>
        <dbReference type="Proteomes" id="UP000199093"/>
    </source>
</evidence>
<feature type="transmembrane region" description="Helical" evidence="7">
    <location>
        <begin position="404"/>
        <end position="428"/>
    </location>
</feature>
<keyword evidence="2" id="KW-1003">Cell membrane</keyword>
<dbReference type="InterPro" id="IPR004681">
    <property type="entry name" value="TRAP_DctM"/>
</dbReference>
<comment type="subunit">
    <text evidence="7">The complex comprises the extracytoplasmic solute receptor protein and the two transmembrane proteins.</text>
</comment>
<keyword evidence="6 7" id="KW-0472">Membrane</keyword>